<dbReference type="OrthoDB" id="3136880at2759"/>
<comment type="caution">
    <text evidence="2">The sequence shown here is derived from an EMBL/GenBank/DDBJ whole genome shotgun (WGS) entry which is preliminary data.</text>
</comment>
<gene>
    <name evidence="2" type="ORF">RDB_LOCUS171177</name>
    <name evidence="1" type="ORF">RDB_LOCUS41058</name>
</gene>
<dbReference type="Proteomes" id="UP000663850">
    <property type="component" value="Unassembled WGS sequence"/>
</dbReference>
<proteinExistence type="predicted"/>
<dbReference type="Proteomes" id="UP000663827">
    <property type="component" value="Unassembled WGS sequence"/>
</dbReference>
<protein>
    <submittedName>
        <fullName evidence="2">Uncharacterized protein</fullName>
    </submittedName>
</protein>
<accession>A0A8H3I348</accession>
<evidence type="ECO:0000313" key="2">
    <source>
        <dbReference type="EMBL" id="CAE7223893.1"/>
    </source>
</evidence>
<reference evidence="2" key="1">
    <citation type="submission" date="2021-01" db="EMBL/GenBank/DDBJ databases">
        <authorList>
            <person name="Kaushik A."/>
        </authorList>
    </citation>
    <scope>NUCLEOTIDE SEQUENCE</scope>
    <source>
        <strain evidence="2">AG5</strain>
        <strain evidence="1">Type strain: AG8-Rh-89/</strain>
    </source>
</reference>
<dbReference type="EMBL" id="CAJMWZ010002167">
    <property type="protein sequence ID" value="CAE6450602.1"/>
    <property type="molecule type" value="Genomic_DNA"/>
</dbReference>
<name>A0A8H3I348_9AGAM</name>
<organism evidence="2 3">
    <name type="scientific">Rhizoctonia solani</name>
    <dbReference type="NCBI Taxonomy" id="456999"/>
    <lineage>
        <taxon>Eukaryota</taxon>
        <taxon>Fungi</taxon>
        <taxon>Dikarya</taxon>
        <taxon>Basidiomycota</taxon>
        <taxon>Agaricomycotina</taxon>
        <taxon>Agaricomycetes</taxon>
        <taxon>Cantharellales</taxon>
        <taxon>Ceratobasidiaceae</taxon>
        <taxon>Rhizoctonia</taxon>
    </lineage>
</organism>
<evidence type="ECO:0000313" key="1">
    <source>
        <dbReference type="EMBL" id="CAE6450602.1"/>
    </source>
</evidence>
<dbReference type="AlphaFoldDB" id="A0A8H3I348"/>
<evidence type="ECO:0000313" key="3">
    <source>
        <dbReference type="Proteomes" id="UP000663827"/>
    </source>
</evidence>
<sequence length="551" mass="63165">MPFISLPPETIVCRYLKETIANDLYLQYILQLDKFGYIAPQLIRQDLGYGEMIEAVGRWQHAELGEPEFIKIPDAIDVVAHRSYFMEGIYVLYLVAMDSSSNFKFSLHFHELPSFNRGTGYRYWVHDGLGFHVCSFSIQPEIDLLVLLYYLPFELVPGYCIHLRTMSTNEPHPLAAASPLLNIDGLPDLQPDDSNEIIIFGRILAHLLNIPESKPFIILFDWIAGIEIGRIDLEPSERSTIAFISEEYCAVTRDRKYNISSTDTDDQARNILIFHITPHTEELQDRRVMHVVTLEFPTLCKHQTELGLRLCGRASPIPDSPFWSNQTKPVPKIYELKRWGHLCLYYEADTPRTSSYPPRYFEEELNTSGILYISSQALLAALAGQYLSYRQSDEPVLIPWKTWKEHAARQPAMDLPGANMWGRKSASIQHGAEAHSNHERPPQLVILDFIPKGVSTRQSSGNKEVDSRFSVLDCSSRAYNQTCATSSQLTDGGFTETKLDMRYRRISIDLKSVKHQEFRVHGFQVDDEHIVTAIERPRNVTGQQFFRVYTI</sequence>
<dbReference type="EMBL" id="CAJNJQ010006208">
    <property type="protein sequence ID" value="CAE7223893.1"/>
    <property type="molecule type" value="Genomic_DNA"/>
</dbReference>